<sequence>MPLAEEPSAPPLPADTDEVVVVEPSMLREPADMEEVAAEPLSPPLPSEIEEIVAEFSAPWPLPAKIEETVVESSTPSLLQELEEFVLQLFVPPLLAEMEERVAEHSRPPNREVPSMHIVKYPPPDCTNRYNESCVCFSKFHNGEEVLMLPCSHLCHLQCAARIDRPRCPYCRRVYPPIA</sequence>
<gene>
    <name evidence="3" type="ORF">CB5_LOCUS25707</name>
</gene>
<dbReference type="InterPro" id="IPR001841">
    <property type="entry name" value="Znf_RING"/>
</dbReference>
<keyword evidence="1" id="KW-0479">Metal-binding</keyword>
<organism evidence="3">
    <name type="scientific">Ananas comosus var. bracteatus</name>
    <name type="common">red pineapple</name>
    <dbReference type="NCBI Taxonomy" id="296719"/>
    <lineage>
        <taxon>Eukaryota</taxon>
        <taxon>Viridiplantae</taxon>
        <taxon>Streptophyta</taxon>
        <taxon>Embryophyta</taxon>
        <taxon>Tracheophyta</taxon>
        <taxon>Spermatophyta</taxon>
        <taxon>Magnoliopsida</taxon>
        <taxon>Liliopsida</taxon>
        <taxon>Poales</taxon>
        <taxon>Bromeliaceae</taxon>
        <taxon>Bromelioideae</taxon>
        <taxon>Ananas</taxon>
    </lineage>
</organism>
<keyword evidence="1" id="KW-0862">Zinc</keyword>
<dbReference type="InterPro" id="IPR013083">
    <property type="entry name" value="Znf_RING/FYVE/PHD"/>
</dbReference>
<accession>A0A6V7QI44</accession>
<name>A0A6V7QI44_ANACO</name>
<proteinExistence type="predicted"/>
<dbReference type="AlphaFoldDB" id="A0A6V7QI44"/>
<keyword evidence="1" id="KW-0863">Zinc-finger</keyword>
<evidence type="ECO:0000256" key="1">
    <source>
        <dbReference type="PROSITE-ProRule" id="PRU00175"/>
    </source>
</evidence>
<dbReference type="PROSITE" id="PS50089">
    <property type="entry name" value="ZF_RING_2"/>
    <property type="match status" value="1"/>
</dbReference>
<dbReference type="Gene3D" id="3.30.40.10">
    <property type="entry name" value="Zinc/RING finger domain, C3HC4 (zinc finger)"/>
    <property type="match status" value="1"/>
</dbReference>
<dbReference type="EMBL" id="LR862136">
    <property type="protein sequence ID" value="CAD1842496.1"/>
    <property type="molecule type" value="Genomic_DNA"/>
</dbReference>
<protein>
    <recommendedName>
        <fullName evidence="2">RING-type domain-containing protein</fullName>
    </recommendedName>
</protein>
<dbReference type="GO" id="GO:0008270">
    <property type="term" value="F:zinc ion binding"/>
    <property type="evidence" value="ECO:0007669"/>
    <property type="project" value="UniProtKB-KW"/>
</dbReference>
<reference evidence="3" key="1">
    <citation type="submission" date="2020-07" db="EMBL/GenBank/DDBJ databases">
        <authorList>
            <person name="Lin J."/>
        </authorList>
    </citation>
    <scope>NUCLEOTIDE SEQUENCE</scope>
</reference>
<dbReference type="Pfam" id="PF13639">
    <property type="entry name" value="zf-RING_2"/>
    <property type="match status" value="1"/>
</dbReference>
<dbReference type="SUPFAM" id="SSF57850">
    <property type="entry name" value="RING/U-box"/>
    <property type="match status" value="1"/>
</dbReference>
<evidence type="ECO:0000259" key="2">
    <source>
        <dbReference type="PROSITE" id="PS50089"/>
    </source>
</evidence>
<evidence type="ECO:0000313" key="3">
    <source>
        <dbReference type="EMBL" id="CAD1842496.1"/>
    </source>
</evidence>
<feature type="domain" description="RING-type" evidence="2">
    <location>
        <begin position="135"/>
        <end position="172"/>
    </location>
</feature>